<evidence type="ECO:0000256" key="1">
    <source>
        <dbReference type="ARBA" id="ARBA00009670"/>
    </source>
</evidence>
<keyword evidence="7" id="KW-1185">Reference proteome</keyword>
<evidence type="ECO:0000313" key="6">
    <source>
        <dbReference type="EMBL" id="EAU40026.1"/>
    </source>
</evidence>
<dbReference type="RefSeq" id="WP_007065599.1">
    <property type="nucleotide sequence ID" value="NZ_DS022272.1"/>
</dbReference>
<dbReference type="PANTHER" id="PTHR43851:SF3">
    <property type="entry name" value="COENZYME Q8"/>
    <property type="match status" value="1"/>
</dbReference>
<dbReference type="GO" id="GO:0016740">
    <property type="term" value="F:transferase activity"/>
    <property type="evidence" value="ECO:0007669"/>
    <property type="project" value="UniProtKB-KW"/>
</dbReference>
<dbReference type="InterPro" id="IPR034646">
    <property type="entry name" value="ADCK3_dom"/>
</dbReference>
<proteinExistence type="inferred from homology"/>
<reference evidence="6 7" key="1">
    <citation type="journal article" date="2010" name="J. Bacteriol.">
        <title>Genome sequence of Fulvimarina pelagi HTCC2506T, a Mn(II)-oxidizing alphaproteobacterium possessing an aerobic anoxygenic photosynthetic gene cluster and Xanthorhodopsin.</title>
        <authorList>
            <person name="Kang I."/>
            <person name="Oh H.M."/>
            <person name="Lim S.I."/>
            <person name="Ferriera S."/>
            <person name="Giovannoni S.J."/>
            <person name="Cho J.C."/>
        </authorList>
    </citation>
    <scope>NUCLEOTIDE SEQUENCE [LARGE SCALE GENOMIC DNA]</scope>
    <source>
        <strain evidence="6 7">HTCC2506</strain>
    </source>
</reference>
<accession>Q0FYG9</accession>
<dbReference type="eggNOG" id="COG0661">
    <property type="taxonomic scope" value="Bacteria"/>
</dbReference>
<dbReference type="STRING" id="217511.GCA_001463845_03092"/>
<dbReference type="PANTHER" id="PTHR43851">
    <property type="match status" value="1"/>
</dbReference>
<comment type="similarity">
    <text evidence="1">Belongs to the protein kinase superfamily. ADCK protein kinase family.</text>
</comment>
<sequence>MRDRPVPSSRFSRLTRFGGLASGLAGNVFLEGAGRLAAGQRPRLSELLLTPSNVRRVTDQLSELRGAAMKLGQLVSMDAGDILPPELAEIMGRLRSDADPMPKQQLETVLTRNWGRDWRHRFEFFQDRPIAAASIGQVHRALTHDGRDLAVKVQYPGIVRSIDSDVDNVATLLRMTGLIPRQLDVSPLLAEAKRQLHEEADYEHEARCLNRFRKLLKDDPRFLIPEVHDDFSTREVLAMSHVDSAPLETLFTADPETRDRTAANLIELALNELFAFRTMQTDPNLANFRIERGVTPGTERIVLLDFGATRSFPEKLAEDCRSLLQAALMEDREAADRALRELGLLDDRVPARKRVQILDLFELAAGLLQHGDRFDFGEEEIFRTMREEGMKLAEDRQVYLVPPVDTLFLQRKFGGIYLLCLRLRARVDARGLLKKHLPAV</sequence>
<dbReference type="InterPro" id="IPR004147">
    <property type="entry name" value="ABC1_dom"/>
</dbReference>
<protein>
    <submittedName>
        <fullName evidence="6">ABC-1</fullName>
    </submittedName>
</protein>
<evidence type="ECO:0000256" key="3">
    <source>
        <dbReference type="ARBA" id="ARBA00022741"/>
    </source>
</evidence>
<gene>
    <name evidence="6" type="ORF">FP2506_02255</name>
</gene>
<evidence type="ECO:0000256" key="2">
    <source>
        <dbReference type="ARBA" id="ARBA00022679"/>
    </source>
</evidence>
<keyword evidence="3" id="KW-0547">Nucleotide-binding</keyword>
<organism evidence="6 7">
    <name type="scientific">Fulvimarina pelagi HTCC2506</name>
    <dbReference type="NCBI Taxonomy" id="314231"/>
    <lineage>
        <taxon>Bacteria</taxon>
        <taxon>Pseudomonadati</taxon>
        <taxon>Pseudomonadota</taxon>
        <taxon>Alphaproteobacteria</taxon>
        <taxon>Hyphomicrobiales</taxon>
        <taxon>Aurantimonadaceae</taxon>
        <taxon>Fulvimarina</taxon>
    </lineage>
</organism>
<keyword evidence="2" id="KW-0808">Transferase</keyword>
<dbReference type="SUPFAM" id="SSF56112">
    <property type="entry name" value="Protein kinase-like (PK-like)"/>
    <property type="match status" value="1"/>
</dbReference>
<dbReference type="InterPro" id="IPR051409">
    <property type="entry name" value="Atypical_kinase_ADCK"/>
</dbReference>
<dbReference type="EMBL" id="AATP01000010">
    <property type="protein sequence ID" value="EAU40026.1"/>
    <property type="molecule type" value="Genomic_DNA"/>
</dbReference>
<dbReference type="GO" id="GO:0005524">
    <property type="term" value="F:ATP binding"/>
    <property type="evidence" value="ECO:0007669"/>
    <property type="project" value="UniProtKB-KW"/>
</dbReference>
<evidence type="ECO:0000256" key="4">
    <source>
        <dbReference type="ARBA" id="ARBA00022840"/>
    </source>
</evidence>
<evidence type="ECO:0000313" key="7">
    <source>
        <dbReference type="Proteomes" id="UP000004310"/>
    </source>
</evidence>
<dbReference type="Proteomes" id="UP000004310">
    <property type="component" value="Unassembled WGS sequence"/>
</dbReference>
<dbReference type="InterPro" id="IPR011009">
    <property type="entry name" value="Kinase-like_dom_sf"/>
</dbReference>
<dbReference type="GO" id="GO:0006744">
    <property type="term" value="P:ubiquinone biosynthetic process"/>
    <property type="evidence" value="ECO:0007669"/>
    <property type="project" value="TreeGrafter"/>
</dbReference>
<dbReference type="AlphaFoldDB" id="Q0FYG9"/>
<dbReference type="CDD" id="cd13970">
    <property type="entry name" value="ABC1_ADCK3"/>
    <property type="match status" value="1"/>
</dbReference>
<dbReference type="Pfam" id="PF03109">
    <property type="entry name" value="ABC1"/>
    <property type="match status" value="1"/>
</dbReference>
<keyword evidence="4" id="KW-0067">ATP-binding</keyword>
<evidence type="ECO:0000259" key="5">
    <source>
        <dbReference type="Pfam" id="PF03109"/>
    </source>
</evidence>
<name>Q0FYG9_9HYPH</name>
<dbReference type="HOGENOM" id="CLU_006533_9_3_5"/>
<comment type="caution">
    <text evidence="6">The sequence shown here is derived from an EMBL/GenBank/DDBJ whole genome shotgun (WGS) entry which is preliminary data.</text>
</comment>
<feature type="domain" description="ABC1 atypical kinase-like" evidence="5">
    <location>
        <begin position="93"/>
        <end position="335"/>
    </location>
</feature>